<keyword evidence="2" id="KW-1185">Reference proteome</keyword>
<evidence type="ECO:0000313" key="1">
    <source>
        <dbReference type="EMBL" id="TSB44822.1"/>
    </source>
</evidence>
<accession>A0A553ZTN0</accession>
<sequence>MLGMMLTTKEAREVEYMLKREMEEILLDLSDPRIDQVVKNVMDEKYEILYGLYKRFGTPRDQMKYALAKNNSKIK</sequence>
<protein>
    <submittedName>
        <fullName evidence="1">Uncharacterized protein</fullName>
    </submittedName>
</protein>
<dbReference type="RefSeq" id="WP_143850470.1">
    <property type="nucleotide sequence ID" value="NZ_VLXZ01000018.1"/>
</dbReference>
<name>A0A553ZTN0_9BACI</name>
<comment type="caution">
    <text evidence="1">The sequence shown here is derived from an EMBL/GenBank/DDBJ whole genome shotgun (WGS) entry which is preliminary data.</text>
</comment>
<dbReference type="AlphaFoldDB" id="A0A553ZTN0"/>
<dbReference type="Proteomes" id="UP000318521">
    <property type="component" value="Unassembled WGS sequence"/>
</dbReference>
<evidence type="ECO:0000313" key="2">
    <source>
        <dbReference type="Proteomes" id="UP000318521"/>
    </source>
</evidence>
<dbReference type="OrthoDB" id="2971867at2"/>
<organism evidence="1 2">
    <name type="scientific">Alkalicoccobacillus porphyridii</name>
    <dbReference type="NCBI Taxonomy" id="2597270"/>
    <lineage>
        <taxon>Bacteria</taxon>
        <taxon>Bacillati</taxon>
        <taxon>Bacillota</taxon>
        <taxon>Bacilli</taxon>
        <taxon>Bacillales</taxon>
        <taxon>Bacillaceae</taxon>
        <taxon>Alkalicoccobacillus</taxon>
    </lineage>
</organism>
<proteinExistence type="predicted"/>
<gene>
    <name evidence="1" type="ORF">FN960_19080</name>
</gene>
<dbReference type="EMBL" id="VLXZ01000018">
    <property type="protein sequence ID" value="TSB44822.1"/>
    <property type="molecule type" value="Genomic_DNA"/>
</dbReference>
<reference evidence="1 2" key="1">
    <citation type="submission" date="2019-07" db="EMBL/GenBank/DDBJ databases">
        <authorList>
            <person name="Park Y.J."/>
            <person name="Jeong S.E."/>
            <person name="Jung H.S."/>
        </authorList>
    </citation>
    <scope>NUCLEOTIDE SEQUENCE [LARGE SCALE GENOMIC DNA]</scope>
    <source>
        <strain evidence="2">P16(2019)</strain>
    </source>
</reference>